<reference evidence="1 2" key="1">
    <citation type="submission" date="2020-08" db="EMBL/GenBank/DDBJ databases">
        <title>Genomic Encyclopedia of Type Strains, Phase III (KMG-III): the genomes of soil and plant-associated and newly described type strains.</title>
        <authorList>
            <person name="Whitman W."/>
        </authorList>
    </citation>
    <scope>NUCLEOTIDE SEQUENCE [LARGE SCALE GENOMIC DNA]</scope>
    <source>
        <strain evidence="1 2">CECT 7247</strain>
    </source>
</reference>
<evidence type="ECO:0008006" key="3">
    <source>
        <dbReference type="Google" id="ProtNLM"/>
    </source>
</evidence>
<organism evidence="1 2">
    <name type="scientific">Roseateles terrae</name>
    <dbReference type="NCBI Taxonomy" id="431060"/>
    <lineage>
        <taxon>Bacteria</taxon>
        <taxon>Pseudomonadati</taxon>
        <taxon>Pseudomonadota</taxon>
        <taxon>Betaproteobacteria</taxon>
        <taxon>Burkholderiales</taxon>
        <taxon>Sphaerotilaceae</taxon>
        <taxon>Roseateles</taxon>
    </lineage>
</organism>
<comment type="caution">
    <text evidence="1">The sequence shown here is derived from an EMBL/GenBank/DDBJ whole genome shotgun (WGS) entry which is preliminary data.</text>
</comment>
<proteinExistence type="predicted"/>
<accession>A0ABR6GPP5</accession>
<dbReference type="EMBL" id="JACHXO010000001">
    <property type="protein sequence ID" value="MBB3193681.1"/>
    <property type="molecule type" value="Genomic_DNA"/>
</dbReference>
<gene>
    <name evidence="1" type="ORF">FHS28_001046</name>
</gene>
<dbReference type="Proteomes" id="UP000574369">
    <property type="component" value="Unassembled WGS sequence"/>
</dbReference>
<keyword evidence="2" id="KW-1185">Reference proteome</keyword>
<sequence length="219" mass="24525">MAAVLMPSGVTIERLAGWAVAFENKLCGLADDLDVGWREPLLSPWAFMEAMPGERAAALWPRLWQDRLGQEGPWPRLDRFEEPWTRLCLLPRTELLHRLCVLALARRPGVLRCCIDRQVRLPLQRALGDSFAMLGTFSAQGRPVDAAQAAWSPVEWACVGFLDWTEALREDTPLIRTLVRWSLPRQMLESRLAAGAVPAERSAAAAWQALAQAGMEWPC</sequence>
<dbReference type="Pfam" id="PF09502">
    <property type="entry name" value="HrpB4"/>
    <property type="match status" value="1"/>
</dbReference>
<dbReference type="InterPro" id="IPR013393">
    <property type="entry name" value="T3SS_HrpB4"/>
</dbReference>
<dbReference type="RefSeq" id="WP_088448759.1">
    <property type="nucleotide sequence ID" value="NZ_JACHXO010000001.1"/>
</dbReference>
<name>A0ABR6GPP5_9BURK</name>
<evidence type="ECO:0000313" key="2">
    <source>
        <dbReference type="Proteomes" id="UP000574369"/>
    </source>
</evidence>
<protein>
    <recommendedName>
        <fullName evidence="3">Type III secretion protein HrpB4</fullName>
    </recommendedName>
</protein>
<evidence type="ECO:0000313" key="1">
    <source>
        <dbReference type="EMBL" id="MBB3193681.1"/>
    </source>
</evidence>